<accession>A0A5C4JEI6</accession>
<dbReference type="PANTHER" id="PTHR37313">
    <property type="entry name" value="UPF0749 PROTEIN RV1825"/>
    <property type="match status" value="1"/>
</dbReference>
<comment type="similarity">
    <text evidence="1">Belongs to the UPF0749 family.</text>
</comment>
<keyword evidence="2" id="KW-0812">Transmembrane</keyword>
<dbReference type="Gene3D" id="3.30.70.1880">
    <property type="entry name" value="Protein of unknown function DUF881"/>
    <property type="match status" value="1"/>
</dbReference>
<name>A0A5C4JEI6_9ACTN</name>
<dbReference type="Pfam" id="PF05949">
    <property type="entry name" value="DUF881"/>
    <property type="match status" value="1"/>
</dbReference>
<dbReference type="EMBL" id="VCKW01000046">
    <property type="protein sequence ID" value="TMR02714.1"/>
    <property type="molecule type" value="Genomic_DNA"/>
</dbReference>
<proteinExistence type="inferred from homology"/>
<protein>
    <submittedName>
        <fullName evidence="3">DUF881 domain-containing protein</fullName>
    </submittedName>
</protein>
<gene>
    <name evidence="3" type="ORF">ETD83_11920</name>
</gene>
<dbReference type="Proteomes" id="UP000309174">
    <property type="component" value="Unassembled WGS sequence"/>
</dbReference>
<keyword evidence="2" id="KW-1133">Transmembrane helix</keyword>
<comment type="caution">
    <text evidence="3">The sequence shown here is derived from an EMBL/GenBank/DDBJ whole genome shotgun (WGS) entry which is preliminary data.</text>
</comment>
<dbReference type="AlphaFoldDB" id="A0A5C4JEI6"/>
<feature type="transmembrane region" description="Helical" evidence="2">
    <location>
        <begin position="58"/>
        <end position="76"/>
    </location>
</feature>
<dbReference type="InterPro" id="IPR010273">
    <property type="entry name" value="DUF881"/>
</dbReference>
<keyword evidence="4" id="KW-1185">Reference proteome</keyword>
<dbReference type="PANTHER" id="PTHR37313:SF1">
    <property type="entry name" value="UPF0749 PROTEIN RV1823"/>
    <property type="match status" value="1"/>
</dbReference>
<evidence type="ECO:0000256" key="1">
    <source>
        <dbReference type="ARBA" id="ARBA00009108"/>
    </source>
</evidence>
<reference evidence="3 4" key="1">
    <citation type="submission" date="2019-05" db="EMBL/GenBank/DDBJ databases">
        <title>Draft genome sequence of Actinomadura sp. 14C53.</title>
        <authorList>
            <person name="Saricaoglu S."/>
            <person name="Isik K."/>
        </authorList>
    </citation>
    <scope>NUCLEOTIDE SEQUENCE [LARGE SCALE GENOMIC DNA]</scope>
    <source>
        <strain evidence="3 4">14C53</strain>
    </source>
</reference>
<sequence length="294" mass="30885">MIAPREDDDRPGRRPDASMSLLADLFSGKLLDHGYAEAAARRAAAGDPDPARGRLRGGGVLLVLVLAGTLVAVAGAEVRRSEPVAAEQRSRLVDEINARTAETDGLQRRLGRLRAETERRRAAALARSEDGRRARRDLAIAAAAAAAAPAGGDALVVTLDDAAPSGGRDDPEGLPADAGGRVYDQDLQVLVNGLWAAGAAAIGVNGQRLTPATAIRAAGEAILVDYRPLSRPYEVTALGDPGRLREAFSGSAADRRLRALNERFKIRYDTHRSAAVSLPAAGAVRLRYARAAGR</sequence>
<dbReference type="InterPro" id="IPR036188">
    <property type="entry name" value="FAD/NAD-bd_sf"/>
</dbReference>
<dbReference type="OrthoDB" id="3218134at2"/>
<evidence type="ECO:0000313" key="4">
    <source>
        <dbReference type="Proteomes" id="UP000309174"/>
    </source>
</evidence>
<evidence type="ECO:0000313" key="3">
    <source>
        <dbReference type="EMBL" id="TMR02714.1"/>
    </source>
</evidence>
<dbReference type="RefSeq" id="WP_138645152.1">
    <property type="nucleotide sequence ID" value="NZ_VCKW01000046.1"/>
</dbReference>
<organism evidence="3 4">
    <name type="scientific">Actinomadura soli</name>
    <dbReference type="NCBI Taxonomy" id="2508997"/>
    <lineage>
        <taxon>Bacteria</taxon>
        <taxon>Bacillati</taxon>
        <taxon>Actinomycetota</taxon>
        <taxon>Actinomycetes</taxon>
        <taxon>Streptosporangiales</taxon>
        <taxon>Thermomonosporaceae</taxon>
        <taxon>Actinomadura</taxon>
    </lineage>
</organism>
<keyword evidence="2" id="KW-0472">Membrane</keyword>
<dbReference type="GO" id="GO:0005886">
    <property type="term" value="C:plasma membrane"/>
    <property type="evidence" value="ECO:0007669"/>
    <property type="project" value="TreeGrafter"/>
</dbReference>
<evidence type="ECO:0000256" key="2">
    <source>
        <dbReference type="SAM" id="Phobius"/>
    </source>
</evidence>
<dbReference type="SUPFAM" id="SSF51905">
    <property type="entry name" value="FAD/NAD(P)-binding domain"/>
    <property type="match status" value="1"/>
</dbReference>